<dbReference type="Proteomes" id="UP001232001">
    <property type="component" value="Chromosome"/>
</dbReference>
<accession>A0ABY8L227</accession>
<dbReference type="Gene3D" id="3.60.15.10">
    <property type="entry name" value="Ribonuclease Z/Hydroxyacylglutathione hydrolase-like"/>
    <property type="match status" value="1"/>
</dbReference>
<dbReference type="SMART" id="SM00849">
    <property type="entry name" value="Lactamase_B"/>
    <property type="match status" value="1"/>
</dbReference>
<sequence length="293" mass="33153">MKVLLLFICSFVYVTIFSQQKEVKIIPEKLTENCYVLKGQGGNIGLFIGEKEVFMIDDQFAPLSERIRAAIKTITDKPIRYLVNTHWHGDHTGGNANFQQEGAVIVSHKNVRKRMSVVQVVRGKERPASPKEALPVITFSEDMQFYIDEEPILITHVHHAHTDGDALVYFGNSNVLHVGDTYFQGKFPYIDIDSGGSIDGYIEGIQKIIRIADDDTKIIPGHGNVTSKKEAEVYVKMLKNLRAMVATEIEKGMSLEQVKNNAVITENYKSYNGWITEEKIKEAIYKSLQMDKK</sequence>
<dbReference type="EMBL" id="CP122539">
    <property type="protein sequence ID" value="WGH75506.1"/>
    <property type="molecule type" value="Genomic_DNA"/>
</dbReference>
<dbReference type="Pfam" id="PF00753">
    <property type="entry name" value="Lactamase_B"/>
    <property type="match status" value="1"/>
</dbReference>
<dbReference type="RefSeq" id="WP_279651380.1">
    <property type="nucleotide sequence ID" value="NZ_CP122539.1"/>
</dbReference>
<feature type="domain" description="Metallo-beta-lactamase" evidence="2">
    <location>
        <begin position="41"/>
        <end position="222"/>
    </location>
</feature>
<gene>
    <name evidence="3" type="ORF">P8625_15810</name>
</gene>
<dbReference type="PANTHER" id="PTHR42951:SF4">
    <property type="entry name" value="ACYL-COENZYME A THIOESTERASE MBLAC2"/>
    <property type="match status" value="1"/>
</dbReference>
<evidence type="ECO:0000313" key="3">
    <source>
        <dbReference type="EMBL" id="WGH75506.1"/>
    </source>
</evidence>
<name>A0ABY8L227_9FLAO</name>
<reference evidence="3 4" key="1">
    <citation type="submission" date="2023-04" db="EMBL/GenBank/DDBJ databases">
        <title>Tenacibaculum tangerinum sp. nov., isolated from sea tidal flat of South Korea.</title>
        <authorList>
            <person name="Lee S.H."/>
            <person name="Kim J.-J."/>
        </authorList>
    </citation>
    <scope>NUCLEOTIDE SEQUENCE [LARGE SCALE GENOMIC DNA]</scope>
    <source>
        <strain evidence="3 4">GRR-S3-23</strain>
    </source>
</reference>
<evidence type="ECO:0000313" key="4">
    <source>
        <dbReference type="Proteomes" id="UP001232001"/>
    </source>
</evidence>
<protein>
    <submittedName>
        <fullName evidence="3">MBL fold metallo-hydrolase</fullName>
    </submittedName>
</protein>
<keyword evidence="4" id="KW-1185">Reference proteome</keyword>
<dbReference type="PANTHER" id="PTHR42951">
    <property type="entry name" value="METALLO-BETA-LACTAMASE DOMAIN-CONTAINING"/>
    <property type="match status" value="1"/>
</dbReference>
<evidence type="ECO:0000256" key="1">
    <source>
        <dbReference type="ARBA" id="ARBA00005250"/>
    </source>
</evidence>
<dbReference type="InterPro" id="IPR001279">
    <property type="entry name" value="Metallo-B-lactamas"/>
</dbReference>
<proteinExistence type="inferred from homology"/>
<dbReference type="InterPro" id="IPR050855">
    <property type="entry name" value="NDM-1-like"/>
</dbReference>
<organism evidence="3 4">
    <name type="scientific">Tenacibaculum tangerinum</name>
    <dbReference type="NCBI Taxonomy" id="3038772"/>
    <lineage>
        <taxon>Bacteria</taxon>
        <taxon>Pseudomonadati</taxon>
        <taxon>Bacteroidota</taxon>
        <taxon>Flavobacteriia</taxon>
        <taxon>Flavobacteriales</taxon>
        <taxon>Flavobacteriaceae</taxon>
        <taxon>Tenacibaculum</taxon>
    </lineage>
</organism>
<dbReference type="SUPFAM" id="SSF56281">
    <property type="entry name" value="Metallo-hydrolase/oxidoreductase"/>
    <property type="match status" value="1"/>
</dbReference>
<dbReference type="InterPro" id="IPR036866">
    <property type="entry name" value="RibonucZ/Hydroxyglut_hydro"/>
</dbReference>
<comment type="similarity">
    <text evidence="1">Belongs to the metallo-beta-lactamase superfamily. Class-B beta-lactamase family.</text>
</comment>
<evidence type="ECO:0000259" key="2">
    <source>
        <dbReference type="SMART" id="SM00849"/>
    </source>
</evidence>
<dbReference type="CDD" id="cd16282">
    <property type="entry name" value="metallo-hydrolase-like_MBL-fold"/>
    <property type="match status" value="1"/>
</dbReference>